<feature type="compositionally biased region" description="Basic residues" evidence="1">
    <location>
        <begin position="117"/>
        <end position="130"/>
    </location>
</feature>
<dbReference type="Pfam" id="PF00107">
    <property type="entry name" value="ADH_zinc_N"/>
    <property type="match status" value="1"/>
</dbReference>
<dbReference type="EMBL" id="LJBN01000099">
    <property type="protein sequence ID" value="OOQ90178.1"/>
    <property type="molecule type" value="Genomic_DNA"/>
</dbReference>
<dbReference type="Proteomes" id="UP000190744">
    <property type="component" value="Unassembled WGS sequence"/>
</dbReference>
<protein>
    <recommendedName>
        <fullName evidence="2">Enoyl reductase (ER) domain-containing protein</fullName>
    </recommendedName>
</protein>
<dbReference type="SUPFAM" id="SSF51735">
    <property type="entry name" value="NAD(P)-binding Rossmann-fold domains"/>
    <property type="match status" value="1"/>
</dbReference>
<dbReference type="PANTHER" id="PTHR45033:SF3">
    <property type="entry name" value="DEHYDROGENASE, PUTATIVE (AFU_ORTHOLOGUE AFUA_2G13270)-RELATED"/>
    <property type="match status" value="1"/>
</dbReference>
<evidence type="ECO:0000313" key="3">
    <source>
        <dbReference type="EMBL" id="OOQ90178.1"/>
    </source>
</evidence>
<gene>
    <name evidence="3" type="ORF">PEBR_05435</name>
</gene>
<reference evidence="4" key="1">
    <citation type="submission" date="2015-09" db="EMBL/GenBank/DDBJ databases">
        <authorList>
            <person name="Fill T.P."/>
            <person name="Baretta J.F."/>
            <person name="de Almeida L.G."/>
            <person name="Rocha M."/>
            <person name="de Souza D.H."/>
            <person name="Malavazi I."/>
            <person name="Cerdeira L.T."/>
            <person name="Hong H."/>
            <person name="Samborskyy M."/>
            <person name="de Vasconcelos A.T."/>
            <person name="Leadlay P."/>
            <person name="Rodrigues-Filho E."/>
        </authorList>
    </citation>
    <scope>NUCLEOTIDE SEQUENCE [LARGE SCALE GENOMIC DNA]</scope>
    <source>
        <strain evidence="4">LaBioMMi 136</strain>
    </source>
</reference>
<name>A0A1S9RZ00_PENBI</name>
<dbReference type="Gene3D" id="3.90.180.10">
    <property type="entry name" value="Medium-chain alcohol dehydrogenases, catalytic domain"/>
    <property type="match status" value="1"/>
</dbReference>
<feature type="compositionally biased region" description="Basic residues" evidence="1">
    <location>
        <begin position="161"/>
        <end position="175"/>
    </location>
</feature>
<dbReference type="InterPro" id="IPR020843">
    <property type="entry name" value="ER"/>
</dbReference>
<feature type="region of interest" description="Disordered" evidence="1">
    <location>
        <begin position="246"/>
        <end position="330"/>
    </location>
</feature>
<dbReference type="Gene3D" id="3.40.50.720">
    <property type="entry name" value="NAD(P)-binding Rossmann-like Domain"/>
    <property type="match status" value="1"/>
</dbReference>
<feature type="compositionally biased region" description="Low complexity" evidence="1">
    <location>
        <begin position="77"/>
        <end position="89"/>
    </location>
</feature>
<dbReference type="AlphaFoldDB" id="A0A1S9RZ00"/>
<dbReference type="Pfam" id="PF08240">
    <property type="entry name" value="ADH_N"/>
    <property type="match status" value="1"/>
</dbReference>
<evidence type="ECO:0000256" key="1">
    <source>
        <dbReference type="SAM" id="MobiDB-lite"/>
    </source>
</evidence>
<dbReference type="InterPro" id="IPR036291">
    <property type="entry name" value="NAD(P)-bd_dom_sf"/>
</dbReference>
<feature type="compositionally biased region" description="Basic residues" evidence="1">
    <location>
        <begin position="277"/>
        <end position="290"/>
    </location>
</feature>
<dbReference type="InterPro" id="IPR013149">
    <property type="entry name" value="ADH-like_C"/>
</dbReference>
<feature type="compositionally biased region" description="Polar residues" evidence="1">
    <location>
        <begin position="299"/>
        <end position="310"/>
    </location>
</feature>
<dbReference type="SUPFAM" id="SSF50129">
    <property type="entry name" value="GroES-like"/>
    <property type="match status" value="1"/>
</dbReference>
<dbReference type="InterPro" id="IPR011032">
    <property type="entry name" value="GroES-like_sf"/>
</dbReference>
<proteinExistence type="predicted"/>
<evidence type="ECO:0000259" key="2">
    <source>
        <dbReference type="SMART" id="SM00829"/>
    </source>
</evidence>
<accession>A0A1S9RZ00</accession>
<evidence type="ECO:0000313" key="4">
    <source>
        <dbReference type="Proteomes" id="UP000190744"/>
    </source>
</evidence>
<feature type="region of interest" description="Disordered" evidence="1">
    <location>
        <begin position="196"/>
        <end position="232"/>
    </location>
</feature>
<comment type="caution">
    <text evidence="3">The sequence shown here is derived from an EMBL/GenBank/DDBJ whole genome shotgun (WGS) entry which is preliminary data.</text>
</comment>
<feature type="domain" description="Enoyl reductase (ER)" evidence="2">
    <location>
        <begin position="346"/>
        <end position="689"/>
    </location>
</feature>
<dbReference type="PANTHER" id="PTHR45033">
    <property type="match status" value="1"/>
</dbReference>
<feature type="region of interest" description="Disordered" evidence="1">
    <location>
        <begin position="29"/>
        <end position="175"/>
    </location>
</feature>
<feature type="compositionally biased region" description="Basic and acidic residues" evidence="1">
    <location>
        <begin position="105"/>
        <end position="116"/>
    </location>
</feature>
<feature type="compositionally biased region" description="Basic residues" evidence="1">
    <location>
        <begin position="93"/>
        <end position="104"/>
    </location>
</feature>
<organism evidence="3 4">
    <name type="scientific">Penicillium brasilianum</name>
    <dbReference type="NCBI Taxonomy" id="104259"/>
    <lineage>
        <taxon>Eukaryota</taxon>
        <taxon>Fungi</taxon>
        <taxon>Dikarya</taxon>
        <taxon>Ascomycota</taxon>
        <taxon>Pezizomycotina</taxon>
        <taxon>Eurotiomycetes</taxon>
        <taxon>Eurotiomycetidae</taxon>
        <taxon>Eurotiales</taxon>
        <taxon>Aspergillaceae</taxon>
        <taxon>Penicillium</taxon>
    </lineage>
</organism>
<dbReference type="InterPro" id="IPR013154">
    <property type="entry name" value="ADH-like_N"/>
</dbReference>
<dbReference type="InterPro" id="IPR052711">
    <property type="entry name" value="Zinc_ADH-like"/>
</dbReference>
<dbReference type="FunFam" id="3.40.50.720:FF:000481">
    <property type="entry name" value="Alcohol dehydrogenase, variant"/>
    <property type="match status" value="1"/>
</dbReference>
<feature type="compositionally biased region" description="Basic and acidic residues" evidence="1">
    <location>
        <begin position="60"/>
        <end position="72"/>
    </location>
</feature>
<dbReference type="SMART" id="SM00829">
    <property type="entry name" value="PKS_ER"/>
    <property type="match status" value="1"/>
</dbReference>
<feature type="compositionally biased region" description="Basic and acidic residues" evidence="1">
    <location>
        <begin position="206"/>
        <end position="222"/>
    </location>
</feature>
<sequence length="699" mass="76693">MPPVQHPYPGLFGPGKGIRAFTGRLRNGHPHPILINAQDGHPYPLGGRTTRCSSPTTPPAERRAYAAREQARKAKTHSSTSDTSERSISVPPHARHTHAHRGVHSRREFEPELEHLPHRHKHATRHHGKASKPVNPPRRPDSDIESHWSTNVHVPRTHHDPYHRHHHHHHHHAAHLNHVVLKAPLNCQCPDCLEAAQPGHPQPIETTRDDPVPTKRIYEHHPHSFGTQPVPVDPRIVCSCGFVHAEPARRQSSRSTSPEKHRKGHRKHSTEPEGGRSHRHRHSRHRRHRHDTTDSSSDMTNAEINDTSSESDGETRTGGDEKDTPTSTEVKMSKAVYISTVDGKPGKPGQVYYPLTLRTLPQPSPQGRELLVKLTAASLNHRDLFLRQHLYPGVTFDVPLLADGVGVVVGTGPNVSNPDKWQGKRVILNPGVGWKDSPHGPEEETGYRIMGGTKVYDKGTLQEYITIDESEVEEAPAHLSDAEAAALPLVGLTGWRALVSKAGERNSKDGAAILITGIGGGVALMVLRFAVARGAHVFVTSSSQEKIQKAIELGAAGGVSYKEEGWDKKLLGMLPSGKKHFDAIIDGAGGDAIEKAARLLKAGGVISVYGMTVSPKMPFTMATVLKNIDVRGSTMGSRKEFKEMVDFVAARKIQPVVSRVLKTEIDDLTAIDGLFEDMKQGTQFGKLVIEFGKSSASKL</sequence>
<feature type="compositionally biased region" description="Basic and acidic residues" evidence="1">
    <location>
        <begin position="313"/>
        <end position="324"/>
    </location>
</feature>
<dbReference type="GO" id="GO:0016491">
    <property type="term" value="F:oxidoreductase activity"/>
    <property type="evidence" value="ECO:0007669"/>
    <property type="project" value="InterPro"/>
</dbReference>
<dbReference type="CDD" id="cd05188">
    <property type="entry name" value="MDR"/>
    <property type="match status" value="1"/>
</dbReference>